<dbReference type="EMBL" id="KP901095">
    <property type="protein sequence ID" value="ALF95243.1"/>
    <property type="molecule type" value="Genomic_RNA"/>
</dbReference>
<name>A0A141G5I9_9TOMB</name>
<reference evidence="3" key="1">
    <citation type="submission" date="2015-03" db="EMBL/GenBank/DDBJ databases">
        <title>A new necrovirus infecting Solanum tuberosum (potato).</title>
        <authorList>
            <person name="Monger W.A."/>
        </authorList>
    </citation>
    <scope>NUCLEOTIDE SEQUENCE [LARGE SCALE GENOMIC DNA]</scope>
</reference>
<dbReference type="KEGG" id="vg:27246388"/>
<proteinExistence type="predicted"/>
<keyword evidence="1" id="KW-1133">Transmembrane helix</keyword>
<dbReference type="GeneID" id="27246388"/>
<sequence>MAVCRCVDTSPGITLFPYFAILLLILAILVVGTPNQQYHHSPSTYEYKTQHISIAK</sequence>
<keyword evidence="1" id="KW-0472">Membrane</keyword>
<reference evidence="3" key="2">
    <citation type="journal article" date="2018" name="Arch. Virol.">
        <title>A new virus, classifiable in the family Tombusviridae, found infecting Solanum tuberosum in the UK.</title>
        <authorList>
            <person name="Monger W.A."/>
            <person name="Jeffries C."/>
        </authorList>
    </citation>
    <scope>NUCLEOTIDE SEQUENCE [LARGE SCALE GENOMIC DNA]</scope>
</reference>
<feature type="transmembrane region" description="Helical" evidence="1">
    <location>
        <begin position="15"/>
        <end position="33"/>
    </location>
</feature>
<evidence type="ECO:0000313" key="2">
    <source>
        <dbReference type="EMBL" id="ALF95243.1"/>
    </source>
</evidence>
<keyword evidence="1" id="KW-0812">Transmembrane</keyword>
<dbReference type="RefSeq" id="YP_009246411.1">
    <property type="nucleotide sequence ID" value="NC_029900.1"/>
</dbReference>
<accession>A0A141G5I9</accession>
<evidence type="ECO:0000313" key="3">
    <source>
        <dbReference type="Proteomes" id="UP000201823"/>
    </source>
</evidence>
<organism evidence="2 3">
    <name type="scientific">Potato necrosis virus</name>
    <dbReference type="NCBI Taxonomy" id="1725329"/>
    <lineage>
        <taxon>Viruses</taxon>
        <taxon>Riboviria</taxon>
        <taxon>Orthornavirae</taxon>
        <taxon>Kitrinoviricota</taxon>
        <taxon>Tolucaviricetes</taxon>
        <taxon>Tolivirales</taxon>
        <taxon>Tombusviridae</taxon>
        <taxon>Procedovirinae</taxon>
        <taxon>Alphanecrovirus</taxon>
        <taxon>Alphanecrovirus solani</taxon>
    </lineage>
</organism>
<dbReference type="Proteomes" id="UP000201823">
    <property type="component" value="Segment"/>
</dbReference>
<evidence type="ECO:0000256" key="1">
    <source>
        <dbReference type="SAM" id="Phobius"/>
    </source>
</evidence>
<keyword evidence="3" id="KW-1185">Reference proteome</keyword>
<protein>
    <submittedName>
        <fullName evidence="2">P6</fullName>
    </submittedName>
</protein>